<accession>A0AAD6VUX0</accession>
<proteinExistence type="predicted"/>
<name>A0AAD6VUX0_9ROSI</name>
<keyword evidence="2" id="KW-1185">Reference proteome</keyword>
<dbReference type="Proteomes" id="UP001164929">
    <property type="component" value="Chromosome 7"/>
</dbReference>
<dbReference type="EMBL" id="JAQIZT010000007">
    <property type="protein sequence ID" value="KAJ6989760.1"/>
    <property type="molecule type" value="Genomic_DNA"/>
</dbReference>
<organism evidence="1 2">
    <name type="scientific">Populus alba x Populus x berolinensis</name>
    <dbReference type="NCBI Taxonomy" id="444605"/>
    <lineage>
        <taxon>Eukaryota</taxon>
        <taxon>Viridiplantae</taxon>
        <taxon>Streptophyta</taxon>
        <taxon>Embryophyta</taxon>
        <taxon>Tracheophyta</taxon>
        <taxon>Spermatophyta</taxon>
        <taxon>Magnoliopsida</taxon>
        <taxon>eudicotyledons</taxon>
        <taxon>Gunneridae</taxon>
        <taxon>Pentapetalae</taxon>
        <taxon>rosids</taxon>
        <taxon>fabids</taxon>
        <taxon>Malpighiales</taxon>
        <taxon>Salicaceae</taxon>
        <taxon>Saliceae</taxon>
        <taxon>Populus</taxon>
    </lineage>
</organism>
<dbReference type="AlphaFoldDB" id="A0AAD6VUX0"/>
<reference evidence="1" key="1">
    <citation type="journal article" date="2023" name="Mol. Ecol. Resour.">
        <title>Chromosome-level genome assembly of a triploid poplar Populus alba 'Berolinensis'.</title>
        <authorList>
            <person name="Chen S."/>
            <person name="Yu Y."/>
            <person name="Wang X."/>
            <person name="Wang S."/>
            <person name="Zhang T."/>
            <person name="Zhou Y."/>
            <person name="He R."/>
            <person name="Meng N."/>
            <person name="Wang Y."/>
            <person name="Liu W."/>
            <person name="Liu Z."/>
            <person name="Liu J."/>
            <person name="Guo Q."/>
            <person name="Huang H."/>
            <person name="Sederoff R.R."/>
            <person name="Wang G."/>
            <person name="Qu G."/>
            <person name="Chen S."/>
        </authorList>
    </citation>
    <scope>NUCLEOTIDE SEQUENCE</scope>
    <source>
        <strain evidence="1">SC-2020</strain>
    </source>
</reference>
<evidence type="ECO:0000313" key="2">
    <source>
        <dbReference type="Proteomes" id="UP001164929"/>
    </source>
</evidence>
<evidence type="ECO:0000313" key="1">
    <source>
        <dbReference type="EMBL" id="KAJ6989760.1"/>
    </source>
</evidence>
<comment type="caution">
    <text evidence="1">The sequence shown here is derived from an EMBL/GenBank/DDBJ whole genome shotgun (WGS) entry which is preliminary data.</text>
</comment>
<sequence>MGSVLCVFSIPTCIKESSEVEVLEIKRALELSKLLK</sequence>
<protein>
    <submittedName>
        <fullName evidence="1">Uncharacterized protein</fullName>
    </submittedName>
</protein>
<gene>
    <name evidence="1" type="ORF">NC653_018301</name>
</gene>